<protein>
    <recommendedName>
        <fullName evidence="1">UPF0434 protein C8D97_106247</fullName>
    </recommendedName>
</protein>
<dbReference type="HAMAP" id="MF_01187">
    <property type="entry name" value="UPF0434"/>
    <property type="match status" value="1"/>
</dbReference>
<dbReference type="GO" id="GO:0005829">
    <property type="term" value="C:cytosol"/>
    <property type="evidence" value="ECO:0007669"/>
    <property type="project" value="TreeGrafter"/>
</dbReference>
<dbReference type="PANTHER" id="PTHR33505">
    <property type="entry name" value="ZGC:162634"/>
    <property type="match status" value="1"/>
</dbReference>
<dbReference type="RefSeq" id="WP_109763608.1">
    <property type="nucleotide sequence ID" value="NZ_QGGU01000006.1"/>
</dbReference>
<organism evidence="2 3">
    <name type="scientific">Pleionea mediterranea</name>
    <dbReference type="NCBI Taxonomy" id="523701"/>
    <lineage>
        <taxon>Bacteria</taxon>
        <taxon>Pseudomonadati</taxon>
        <taxon>Pseudomonadota</taxon>
        <taxon>Gammaproteobacteria</taxon>
        <taxon>Oceanospirillales</taxon>
        <taxon>Pleioneaceae</taxon>
        <taxon>Pleionea</taxon>
    </lineage>
</organism>
<keyword evidence="3" id="KW-1185">Reference proteome</keyword>
<evidence type="ECO:0000313" key="3">
    <source>
        <dbReference type="Proteomes" id="UP000245790"/>
    </source>
</evidence>
<gene>
    <name evidence="2" type="ORF">C8D97_106247</name>
</gene>
<dbReference type="EMBL" id="QGGU01000006">
    <property type="protein sequence ID" value="PWK50954.1"/>
    <property type="molecule type" value="Genomic_DNA"/>
</dbReference>
<dbReference type="Gene3D" id="2.20.25.10">
    <property type="match status" value="1"/>
</dbReference>
<dbReference type="AlphaFoldDB" id="A0A316FQK8"/>
<comment type="caution">
    <text evidence="2">The sequence shown here is derived from an EMBL/GenBank/DDBJ whole genome shotgun (WGS) entry which is preliminary data.</text>
</comment>
<dbReference type="SUPFAM" id="SSF158997">
    <property type="entry name" value="Trm112p-like"/>
    <property type="match status" value="1"/>
</dbReference>
<dbReference type="InterPro" id="IPR005651">
    <property type="entry name" value="Trm112-like"/>
</dbReference>
<evidence type="ECO:0000313" key="2">
    <source>
        <dbReference type="EMBL" id="PWK50954.1"/>
    </source>
</evidence>
<evidence type="ECO:0000256" key="1">
    <source>
        <dbReference type="HAMAP-Rule" id="MF_01187"/>
    </source>
</evidence>
<dbReference type="OrthoDB" id="9812205at2"/>
<accession>A0A316FQK8</accession>
<reference evidence="2 3" key="1">
    <citation type="submission" date="2018-05" db="EMBL/GenBank/DDBJ databases">
        <title>Genomic Encyclopedia of Type Strains, Phase IV (KMG-IV): sequencing the most valuable type-strain genomes for metagenomic binning, comparative biology and taxonomic classification.</title>
        <authorList>
            <person name="Goeker M."/>
        </authorList>
    </citation>
    <scope>NUCLEOTIDE SEQUENCE [LARGE SCALE GENOMIC DNA]</scope>
    <source>
        <strain evidence="2 3">DSM 25350</strain>
    </source>
</reference>
<proteinExistence type="inferred from homology"/>
<comment type="similarity">
    <text evidence="1">Belongs to the UPF0434 family.</text>
</comment>
<dbReference type="Pfam" id="PF03966">
    <property type="entry name" value="Trm112p"/>
    <property type="match status" value="1"/>
</dbReference>
<dbReference type="Proteomes" id="UP000245790">
    <property type="component" value="Unassembled WGS sequence"/>
</dbReference>
<dbReference type="PANTHER" id="PTHR33505:SF4">
    <property type="entry name" value="PROTEIN PREY, MITOCHONDRIAL"/>
    <property type="match status" value="1"/>
</dbReference>
<sequence>MNKALIDILVCPACNGKLKLTKDSKQLICTFDKLAYSVNDGIPNLLIDAAEKVSSDDIDNMELS</sequence>
<name>A0A316FQK8_9GAMM</name>